<dbReference type="EMBL" id="KB542018">
    <property type="protein sequence ID" value="EMP32169.1"/>
    <property type="molecule type" value="Genomic_DNA"/>
</dbReference>
<accession>M7B4X5</accession>
<organism evidence="2 3">
    <name type="scientific">Chelonia mydas</name>
    <name type="common">Green sea-turtle</name>
    <name type="synonym">Chelonia agassizi</name>
    <dbReference type="NCBI Taxonomy" id="8469"/>
    <lineage>
        <taxon>Eukaryota</taxon>
        <taxon>Metazoa</taxon>
        <taxon>Chordata</taxon>
        <taxon>Craniata</taxon>
        <taxon>Vertebrata</taxon>
        <taxon>Euteleostomi</taxon>
        <taxon>Archelosauria</taxon>
        <taxon>Testudinata</taxon>
        <taxon>Testudines</taxon>
        <taxon>Cryptodira</taxon>
        <taxon>Durocryptodira</taxon>
        <taxon>Americhelydia</taxon>
        <taxon>Chelonioidea</taxon>
        <taxon>Cheloniidae</taxon>
        <taxon>Chelonia</taxon>
    </lineage>
</organism>
<feature type="region of interest" description="Disordered" evidence="1">
    <location>
        <begin position="75"/>
        <end position="100"/>
    </location>
</feature>
<proteinExistence type="predicted"/>
<evidence type="ECO:0000313" key="2">
    <source>
        <dbReference type="EMBL" id="EMP32169.1"/>
    </source>
</evidence>
<reference evidence="3" key="1">
    <citation type="journal article" date="2013" name="Nat. Genet.">
        <title>The draft genomes of soft-shell turtle and green sea turtle yield insights into the development and evolution of the turtle-specific body plan.</title>
        <authorList>
            <person name="Wang Z."/>
            <person name="Pascual-Anaya J."/>
            <person name="Zadissa A."/>
            <person name="Li W."/>
            <person name="Niimura Y."/>
            <person name="Huang Z."/>
            <person name="Li C."/>
            <person name="White S."/>
            <person name="Xiong Z."/>
            <person name="Fang D."/>
            <person name="Wang B."/>
            <person name="Ming Y."/>
            <person name="Chen Y."/>
            <person name="Zheng Y."/>
            <person name="Kuraku S."/>
            <person name="Pignatelli M."/>
            <person name="Herrero J."/>
            <person name="Beal K."/>
            <person name="Nozawa M."/>
            <person name="Li Q."/>
            <person name="Wang J."/>
            <person name="Zhang H."/>
            <person name="Yu L."/>
            <person name="Shigenobu S."/>
            <person name="Wang J."/>
            <person name="Liu J."/>
            <person name="Flicek P."/>
            <person name="Searle S."/>
            <person name="Wang J."/>
            <person name="Kuratani S."/>
            <person name="Yin Y."/>
            <person name="Aken B."/>
            <person name="Zhang G."/>
            <person name="Irie N."/>
        </authorList>
    </citation>
    <scope>NUCLEOTIDE SEQUENCE [LARGE SCALE GENOMIC DNA]</scope>
</reference>
<name>M7B4X5_CHEMY</name>
<dbReference type="AlphaFoldDB" id="M7B4X5"/>
<evidence type="ECO:0000313" key="3">
    <source>
        <dbReference type="Proteomes" id="UP000031443"/>
    </source>
</evidence>
<evidence type="ECO:0000256" key="1">
    <source>
        <dbReference type="SAM" id="MobiDB-lite"/>
    </source>
</evidence>
<keyword evidence="3" id="KW-1185">Reference proteome</keyword>
<feature type="compositionally biased region" description="Acidic residues" evidence="1">
    <location>
        <begin position="44"/>
        <end position="57"/>
    </location>
</feature>
<sequence>MSCQFYKELDVILGGDPTSTVKATVDTSVVPVPDESGLSQEKEILDEDGEGDPEAEDDLRVRDACSQDLFSTLGEARQSQLSELGEGQTGEEAPETVQFD</sequence>
<protein>
    <submittedName>
        <fullName evidence="2">Uncharacterized protein</fullName>
    </submittedName>
</protein>
<feature type="region of interest" description="Disordered" evidence="1">
    <location>
        <begin position="30"/>
        <end position="57"/>
    </location>
</feature>
<dbReference type="Proteomes" id="UP000031443">
    <property type="component" value="Unassembled WGS sequence"/>
</dbReference>
<gene>
    <name evidence="2" type="ORF">UY3_10696</name>
</gene>